<dbReference type="Proteomes" id="UP000799779">
    <property type="component" value="Unassembled WGS sequence"/>
</dbReference>
<dbReference type="AlphaFoldDB" id="A0A6A5WV21"/>
<reference evidence="1" key="1">
    <citation type="journal article" date="2020" name="Stud. Mycol.">
        <title>101 Dothideomycetes genomes: a test case for predicting lifestyles and emergence of pathogens.</title>
        <authorList>
            <person name="Haridas S."/>
            <person name="Albert R."/>
            <person name="Binder M."/>
            <person name="Bloem J."/>
            <person name="Labutti K."/>
            <person name="Salamov A."/>
            <person name="Andreopoulos B."/>
            <person name="Baker S."/>
            <person name="Barry K."/>
            <person name="Bills G."/>
            <person name="Bluhm B."/>
            <person name="Cannon C."/>
            <person name="Castanera R."/>
            <person name="Culley D."/>
            <person name="Daum C."/>
            <person name="Ezra D."/>
            <person name="Gonzalez J."/>
            <person name="Henrissat B."/>
            <person name="Kuo A."/>
            <person name="Liang C."/>
            <person name="Lipzen A."/>
            <person name="Lutzoni F."/>
            <person name="Magnuson J."/>
            <person name="Mondo S."/>
            <person name="Nolan M."/>
            <person name="Ohm R."/>
            <person name="Pangilinan J."/>
            <person name="Park H.-J."/>
            <person name="Ramirez L."/>
            <person name="Alfaro M."/>
            <person name="Sun H."/>
            <person name="Tritt A."/>
            <person name="Yoshinaga Y."/>
            <person name="Zwiers L.-H."/>
            <person name="Turgeon B."/>
            <person name="Goodwin S."/>
            <person name="Spatafora J."/>
            <person name="Crous P."/>
            <person name="Grigoriev I."/>
        </authorList>
    </citation>
    <scope>NUCLEOTIDE SEQUENCE</scope>
    <source>
        <strain evidence="1">CBS 123094</strain>
    </source>
</reference>
<keyword evidence="2" id="KW-1185">Reference proteome</keyword>
<protein>
    <submittedName>
        <fullName evidence="1">Uncharacterized protein</fullName>
    </submittedName>
</protein>
<sequence length="119" mass="12632">MAVEPRATQSTSHVRPQTAPFLSVPTLVVRYPHYPGCNTLVKLPVLDDGDTVDYDVALPICGIRQQLGQGLVRSLAQPTAATCASEVHRWSLPMGTSSTLSAIAPVSHSHSQFAVAAGR</sequence>
<dbReference type="EMBL" id="ML977563">
    <property type="protein sequence ID" value="KAF2005437.1"/>
    <property type="molecule type" value="Genomic_DNA"/>
</dbReference>
<organism evidence="1 2">
    <name type="scientific">Amniculicola lignicola CBS 123094</name>
    <dbReference type="NCBI Taxonomy" id="1392246"/>
    <lineage>
        <taxon>Eukaryota</taxon>
        <taxon>Fungi</taxon>
        <taxon>Dikarya</taxon>
        <taxon>Ascomycota</taxon>
        <taxon>Pezizomycotina</taxon>
        <taxon>Dothideomycetes</taxon>
        <taxon>Pleosporomycetidae</taxon>
        <taxon>Pleosporales</taxon>
        <taxon>Amniculicolaceae</taxon>
        <taxon>Amniculicola</taxon>
    </lineage>
</organism>
<name>A0A6A5WV21_9PLEO</name>
<proteinExistence type="predicted"/>
<gene>
    <name evidence="1" type="ORF">P154DRAFT_571157</name>
</gene>
<dbReference type="OrthoDB" id="2142759at2759"/>
<evidence type="ECO:0000313" key="2">
    <source>
        <dbReference type="Proteomes" id="UP000799779"/>
    </source>
</evidence>
<evidence type="ECO:0000313" key="1">
    <source>
        <dbReference type="EMBL" id="KAF2005437.1"/>
    </source>
</evidence>
<accession>A0A6A5WV21</accession>